<dbReference type="RefSeq" id="WP_153118238.1">
    <property type="nucleotide sequence ID" value="NZ_VZCC01000008.1"/>
</dbReference>
<evidence type="ECO:0000313" key="2">
    <source>
        <dbReference type="Proteomes" id="UP000421408"/>
    </source>
</evidence>
<comment type="caution">
    <text evidence="1">The sequence shown here is derived from an EMBL/GenBank/DDBJ whole genome shotgun (WGS) entry which is preliminary data.</text>
</comment>
<dbReference type="EMBL" id="VZCC01000008">
    <property type="protein sequence ID" value="MQN82838.1"/>
    <property type="molecule type" value="Genomic_DNA"/>
</dbReference>
<sequence>MAEEKIPQPTFLSGLGNFYFNIKYDDCYPSIFTNIKGPILVKEEDMDAYIRSHEDDFIGQVEESLPRKSYQRLFELFDIDTDWLEL</sequence>
<name>A0AA90UWA9_9BACT</name>
<dbReference type="AlphaFoldDB" id="A0AA90UWA9"/>
<accession>A0AA90UWA9</accession>
<protein>
    <submittedName>
        <fullName evidence="1">Uncharacterized protein</fullName>
    </submittedName>
</protein>
<gene>
    <name evidence="1" type="ORF">F7D74_02265</name>
</gene>
<reference evidence="2" key="1">
    <citation type="submission" date="2019-09" db="EMBL/GenBank/DDBJ databases">
        <title>Distinct polysaccharide growth profiles of human intestinal Prevotella copri isolates.</title>
        <authorList>
            <person name="Fehlner-Peach H."/>
            <person name="Magnabosco C."/>
            <person name="Raghavan V."/>
            <person name="Scher J.U."/>
            <person name="Tett A."/>
            <person name="Cox L.M."/>
            <person name="Gottsegen C."/>
            <person name="Watters A."/>
            <person name="Wiltshire- Gordon J.D."/>
            <person name="Segata N."/>
            <person name="Bonneau R."/>
            <person name="Littman D.R."/>
        </authorList>
    </citation>
    <scope>NUCLEOTIDE SEQUENCE [LARGE SCALE GENOMIC DNA]</scope>
    <source>
        <strain evidence="2">iAA108</strain>
    </source>
</reference>
<dbReference type="Proteomes" id="UP000421408">
    <property type="component" value="Unassembled WGS sequence"/>
</dbReference>
<organism evidence="1 2">
    <name type="scientific">Segatella copri</name>
    <dbReference type="NCBI Taxonomy" id="165179"/>
    <lineage>
        <taxon>Bacteria</taxon>
        <taxon>Pseudomonadati</taxon>
        <taxon>Bacteroidota</taxon>
        <taxon>Bacteroidia</taxon>
        <taxon>Bacteroidales</taxon>
        <taxon>Prevotellaceae</taxon>
        <taxon>Segatella</taxon>
    </lineage>
</organism>
<proteinExistence type="predicted"/>
<evidence type="ECO:0000313" key="1">
    <source>
        <dbReference type="EMBL" id="MQN82838.1"/>
    </source>
</evidence>